<dbReference type="SUPFAM" id="SSF103039">
    <property type="entry name" value="CheC-like"/>
    <property type="match status" value="1"/>
</dbReference>
<evidence type="ECO:0000256" key="1">
    <source>
        <dbReference type="ARBA" id="ARBA00022500"/>
    </source>
</evidence>
<dbReference type="EMBL" id="FUYN01000001">
    <property type="protein sequence ID" value="SKB26723.1"/>
    <property type="molecule type" value="Genomic_DNA"/>
</dbReference>
<dbReference type="GO" id="GO:0006935">
    <property type="term" value="P:chemotaxis"/>
    <property type="evidence" value="ECO:0007669"/>
    <property type="project" value="UniProtKB-KW"/>
</dbReference>
<protein>
    <submittedName>
        <fullName evidence="4">Chemotaxis protein CheC</fullName>
    </submittedName>
</protein>
<sequence length="207" mass="22799">MDFSMDNINGLYLDVLKEIGNIGSGNAATSLSKMINKSVNMEVPNIEVIETEKVVELFEDEEEITVGVYINFNGDINGTILTLLDKASSDNLVRILFGKKPESDIYNEIESSVIQELGNIMSSGYVTSISMLTSLNINISVPAVNIDMVSSILSVPAVEYGLESDKLILIENKLEIDDEKIKCYFFFMPDLTSFDTLFRSLGVLGNG</sequence>
<evidence type="ECO:0000313" key="4">
    <source>
        <dbReference type="EMBL" id="SKB26723.1"/>
    </source>
</evidence>
<dbReference type="InterPro" id="IPR050992">
    <property type="entry name" value="CheZ_family_phosphatases"/>
</dbReference>
<feature type="domain" description="CheC-like protein" evidence="3">
    <location>
        <begin position="13"/>
        <end position="47"/>
    </location>
</feature>
<proteinExistence type="predicted"/>
<dbReference type="PANTHER" id="PTHR43693">
    <property type="entry name" value="PROTEIN PHOSPHATASE CHEZ"/>
    <property type="match status" value="1"/>
</dbReference>
<dbReference type="Pfam" id="PF04509">
    <property type="entry name" value="CheC"/>
    <property type="match status" value="2"/>
</dbReference>
<evidence type="ECO:0000259" key="3">
    <source>
        <dbReference type="Pfam" id="PF04509"/>
    </source>
</evidence>
<dbReference type="RefSeq" id="WP_079588423.1">
    <property type="nucleotide sequence ID" value="NZ_CP154629.1"/>
</dbReference>
<evidence type="ECO:0000313" key="5">
    <source>
        <dbReference type="Proteomes" id="UP000243406"/>
    </source>
</evidence>
<dbReference type="GO" id="GO:0016787">
    <property type="term" value="F:hydrolase activity"/>
    <property type="evidence" value="ECO:0007669"/>
    <property type="project" value="UniProtKB-KW"/>
</dbReference>
<keyword evidence="1" id="KW-0145">Chemotaxis</keyword>
<gene>
    <name evidence="4" type="ORF">SAMN02745120_0437</name>
</gene>
<keyword evidence="5" id="KW-1185">Reference proteome</keyword>
<accession>A0A1T4ZWK3</accession>
<dbReference type="OrthoDB" id="9812187at2"/>
<dbReference type="Gene3D" id="3.40.1550.10">
    <property type="entry name" value="CheC-like"/>
    <property type="match status" value="1"/>
</dbReference>
<keyword evidence="2" id="KW-0378">Hydrolase</keyword>
<organism evidence="4 5">
    <name type="scientific">Acetoanaerobium noterae</name>
    <dbReference type="NCBI Taxonomy" id="745369"/>
    <lineage>
        <taxon>Bacteria</taxon>
        <taxon>Bacillati</taxon>
        <taxon>Bacillota</taxon>
        <taxon>Clostridia</taxon>
        <taxon>Peptostreptococcales</taxon>
        <taxon>Filifactoraceae</taxon>
        <taxon>Acetoanaerobium</taxon>
    </lineage>
</organism>
<dbReference type="Proteomes" id="UP000243406">
    <property type="component" value="Unassembled WGS sequence"/>
</dbReference>
<evidence type="ECO:0000256" key="2">
    <source>
        <dbReference type="ARBA" id="ARBA00022801"/>
    </source>
</evidence>
<dbReference type="AlphaFoldDB" id="A0A1T4ZWK3"/>
<name>A0A1T4ZWK3_9FIRM</name>
<dbReference type="CDD" id="cd17909">
    <property type="entry name" value="CheC_ClassI"/>
    <property type="match status" value="1"/>
</dbReference>
<dbReference type="InterPro" id="IPR007597">
    <property type="entry name" value="CheC"/>
</dbReference>
<dbReference type="InterPro" id="IPR028976">
    <property type="entry name" value="CheC-like_sf"/>
</dbReference>
<feature type="domain" description="CheC-like protein" evidence="3">
    <location>
        <begin position="109"/>
        <end position="146"/>
    </location>
</feature>
<reference evidence="5" key="1">
    <citation type="submission" date="2017-02" db="EMBL/GenBank/DDBJ databases">
        <authorList>
            <person name="Varghese N."/>
            <person name="Submissions S."/>
        </authorList>
    </citation>
    <scope>NUCLEOTIDE SEQUENCE [LARGE SCALE GENOMIC DNA]</scope>
    <source>
        <strain evidence="5">ATCC 35199</strain>
    </source>
</reference>
<dbReference type="PANTHER" id="PTHR43693:SF1">
    <property type="entry name" value="PROTEIN PHOSPHATASE CHEZ"/>
    <property type="match status" value="1"/>
</dbReference>